<protein>
    <recommendedName>
        <fullName evidence="4">Reverse transcriptase Ty1/copia-type domain-containing protein</fullName>
    </recommendedName>
</protein>
<dbReference type="PANTHER" id="PTHR11439:SF463">
    <property type="entry name" value="REVERSE TRANSCRIPTASE TY1_COPIA-TYPE DOMAIN-CONTAINING PROTEIN"/>
    <property type="match status" value="1"/>
</dbReference>
<dbReference type="EMBL" id="PNBA02000020">
    <property type="protein sequence ID" value="KAG6388775.1"/>
    <property type="molecule type" value="Genomic_DNA"/>
</dbReference>
<reference evidence="2" key="2">
    <citation type="submission" date="2020-08" db="EMBL/GenBank/DDBJ databases">
        <title>Plant Genome Project.</title>
        <authorList>
            <person name="Zhang R.-G."/>
        </authorList>
    </citation>
    <scope>NUCLEOTIDE SEQUENCE</scope>
    <source>
        <strain evidence="2">Huo1</strain>
        <tissue evidence="2">Leaf</tissue>
    </source>
</reference>
<evidence type="ECO:0008006" key="4">
    <source>
        <dbReference type="Google" id="ProtNLM"/>
    </source>
</evidence>
<evidence type="ECO:0000313" key="3">
    <source>
        <dbReference type="Proteomes" id="UP000298416"/>
    </source>
</evidence>
<comment type="caution">
    <text evidence="2">The sequence shown here is derived from an EMBL/GenBank/DDBJ whole genome shotgun (WGS) entry which is preliminary data.</text>
</comment>
<keyword evidence="3" id="KW-1185">Reference proteome</keyword>
<organism evidence="2">
    <name type="scientific">Salvia splendens</name>
    <name type="common">Scarlet sage</name>
    <dbReference type="NCBI Taxonomy" id="180675"/>
    <lineage>
        <taxon>Eukaryota</taxon>
        <taxon>Viridiplantae</taxon>
        <taxon>Streptophyta</taxon>
        <taxon>Embryophyta</taxon>
        <taxon>Tracheophyta</taxon>
        <taxon>Spermatophyta</taxon>
        <taxon>Magnoliopsida</taxon>
        <taxon>eudicotyledons</taxon>
        <taxon>Gunneridae</taxon>
        <taxon>Pentapetalae</taxon>
        <taxon>asterids</taxon>
        <taxon>lamiids</taxon>
        <taxon>Lamiales</taxon>
        <taxon>Lamiaceae</taxon>
        <taxon>Nepetoideae</taxon>
        <taxon>Mentheae</taxon>
        <taxon>Salviinae</taxon>
        <taxon>Salvia</taxon>
        <taxon>Salvia subgen. Calosphace</taxon>
        <taxon>core Calosphace</taxon>
    </lineage>
</organism>
<dbReference type="InterPro" id="IPR043502">
    <property type="entry name" value="DNA/RNA_pol_sf"/>
</dbReference>
<evidence type="ECO:0000313" key="2">
    <source>
        <dbReference type="EMBL" id="KAG6388775.1"/>
    </source>
</evidence>
<feature type="region of interest" description="Disordered" evidence="1">
    <location>
        <begin position="231"/>
        <end position="310"/>
    </location>
</feature>
<sequence>MGSYGETISNEQVVGKVLRSLNECFDYLVPAIEESKDLSTYTFDDLMSSLLAHETRVRKPCDKVEEKAFQVKGESSYSEKIGNSGGRYGRGGFRGRCHGNGRGRGRHDDGRQNKYNIQCHYCKKNGHKEFCWIKQKHDQKANSQKKWKRKTIYSWHTRIYMVMQMKECGSWTVGAQIICLGQGHCSKILIKKQKGEVRLGDDKQVSIEGRGTVAIKTVQERWIWNTDEKQPGAFFEFPDPRHEEPEENGSSDSSSSDSTPPDSPTQNSSNHTSPHNSASSSSISNSSTSSNTLSPTSNLPSGSSSDGTPPKHFRSLRNIYRAYLGLLSFFLGHEVKQSKDGIFVCQEKHATDLLKKFHMSNCEIAAIPMNVNEKLQLVDGTEHADGTMYRSLVGGLNYLTHTTPGIAFPVSVVLRYMHNPTKQHLGAARRILRYVAGTVKFGIWYTKVSDFKLAGYTDSDWAGCLDDRKSTSGNIFSLGFGAVTWSSKKQDTIAPSSSEAEYAAATSATRQALWLQKLLTDFPLDHNDATTADIFTKSLPQAKHQFFTSQLGVCEFESRGSVES</sequence>
<dbReference type="Pfam" id="PF14223">
    <property type="entry name" value="Retrotran_gag_2"/>
    <property type="match status" value="1"/>
</dbReference>
<evidence type="ECO:0000256" key="1">
    <source>
        <dbReference type="SAM" id="MobiDB-lite"/>
    </source>
</evidence>
<proteinExistence type="predicted"/>
<feature type="compositionally biased region" description="Low complexity" evidence="1">
    <location>
        <begin position="250"/>
        <end position="305"/>
    </location>
</feature>
<gene>
    <name evidence="2" type="ORF">SASPL_150211</name>
</gene>
<dbReference type="AlphaFoldDB" id="A0A8X8W659"/>
<dbReference type="SUPFAM" id="SSF56672">
    <property type="entry name" value="DNA/RNA polymerases"/>
    <property type="match status" value="1"/>
</dbReference>
<name>A0A8X8W659_SALSN</name>
<dbReference type="Proteomes" id="UP000298416">
    <property type="component" value="Unassembled WGS sequence"/>
</dbReference>
<dbReference type="CDD" id="cd09272">
    <property type="entry name" value="RNase_HI_RT_Ty1"/>
    <property type="match status" value="1"/>
</dbReference>
<dbReference type="PANTHER" id="PTHR11439">
    <property type="entry name" value="GAG-POL-RELATED RETROTRANSPOSON"/>
    <property type="match status" value="1"/>
</dbReference>
<reference evidence="2" key="1">
    <citation type="submission" date="2018-01" db="EMBL/GenBank/DDBJ databases">
        <authorList>
            <person name="Mao J.F."/>
        </authorList>
    </citation>
    <scope>NUCLEOTIDE SEQUENCE</scope>
    <source>
        <strain evidence="2">Huo1</strain>
        <tissue evidence="2">Leaf</tissue>
    </source>
</reference>
<accession>A0A8X8W659</accession>